<evidence type="ECO:0000256" key="1">
    <source>
        <dbReference type="PROSITE-ProRule" id="PRU00339"/>
    </source>
</evidence>
<keyword evidence="3" id="KW-1185">Reference proteome</keyword>
<evidence type="ECO:0008006" key="4">
    <source>
        <dbReference type="Google" id="ProtNLM"/>
    </source>
</evidence>
<feature type="repeat" description="TPR" evidence="1">
    <location>
        <begin position="15"/>
        <end position="48"/>
    </location>
</feature>
<keyword evidence="1" id="KW-0802">TPR repeat</keyword>
<evidence type="ECO:0000313" key="3">
    <source>
        <dbReference type="Proteomes" id="UP000703661"/>
    </source>
</evidence>
<evidence type="ECO:0000313" key="2">
    <source>
        <dbReference type="EMBL" id="KAG0023395.1"/>
    </source>
</evidence>
<comment type="caution">
    <text evidence="2">The sequence shown here is derived from an EMBL/GenBank/DDBJ whole genome shotgun (WGS) entry which is preliminary data.</text>
</comment>
<name>A0A9P6T423_9FUNG</name>
<proteinExistence type="predicted"/>
<accession>A0A9P6T423</accession>
<dbReference type="SUPFAM" id="SSF48452">
    <property type="entry name" value="TPR-like"/>
    <property type="match status" value="1"/>
</dbReference>
<organism evidence="2 3">
    <name type="scientific">Entomortierella chlamydospora</name>
    <dbReference type="NCBI Taxonomy" id="101097"/>
    <lineage>
        <taxon>Eukaryota</taxon>
        <taxon>Fungi</taxon>
        <taxon>Fungi incertae sedis</taxon>
        <taxon>Mucoromycota</taxon>
        <taxon>Mortierellomycotina</taxon>
        <taxon>Mortierellomycetes</taxon>
        <taxon>Mortierellales</taxon>
        <taxon>Mortierellaceae</taxon>
        <taxon>Entomortierella</taxon>
    </lineage>
</organism>
<dbReference type="AlphaFoldDB" id="A0A9P6T423"/>
<reference evidence="2" key="1">
    <citation type="journal article" date="2020" name="Fungal Divers.">
        <title>Resolving the Mortierellaceae phylogeny through synthesis of multi-gene phylogenetics and phylogenomics.</title>
        <authorList>
            <person name="Vandepol N."/>
            <person name="Liber J."/>
            <person name="Desiro A."/>
            <person name="Na H."/>
            <person name="Kennedy M."/>
            <person name="Barry K."/>
            <person name="Grigoriev I.V."/>
            <person name="Miller A.N."/>
            <person name="O'Donnell K."/>
            <person name="Stajich J.E."/>
            <person name="Bonito G."/>
        </authorList>
    </citation>
    <scope>NUCLEOTIDE SEQUENCE</scope>
    <source>
        <strain evidence="2">NRRL 2769</strain>
    </source>
</reference>
<feature type="repeat" description="TPR" evidence="1">
    <location>
        <begin position="54"/>
        <end position="87"/>
    </location>
</feature>
<dbReference type="OrthoDB" id="5587616at2759"/>
<dbReference type="Pfam" id="PF13424">
    <property type="entry name" value="TPR_12"/>
    <property type="match status" value="1"/>
</dbReference>
<dbReference type="InterPro" id="IPR011990">
    <property type="entry name" value="TPR-like_helical_dom_sf"/>
</dbReference>
<dbReference type="EMBL" id="JAAAID010000058">
    <property type="protein sequence ID" value="KAG0023395.1"/>
    <property type="molecule type" value="Genomic_DNA"/>
</dbReference>
<dbReference type="PROSITE" id="PS50005">
    <property type="entry name" value="TPR"/>
    <property type="match status" value="2"/>
</dbReference>
<sequence length="102" mass="11559">MVEKYLSPEERAMVAANSVQDGDKYLNEGGFDEAIKCYKKALECHPDKARNRIGDAYILKGNVYRDRGNFGDADKYYKRALEYSQDEAMNPPRGNTSEKVLG</sequence>
<dbReference type="SMART" id="SM00028">
    <property type="entry name" value="TPR"/>
    <property type="match status" value="2"/>
</dbReference>
<dbReference type="Gene3D" id="1.25.40.10">
    <property type="entry name" value="Tetratricopeptide repeat domain"/>
    <property type="match status" value="1"/>
</dbReference>
<dbReference type="Proteomes" id="UP000703661">
    <property type="component" value="Unassembled WGS sequence"/>
</dbReference>
<protein>
    <recommendedName>
        <fullName evidence="4">Tetratricopeptide repeat protein</fullName>
    </recommendedName>
</protein>
<dbReference type="InterPro" id="IPR019734">
    <property type="entry name" value="TPR_rpt"/>
</dbReference>
<gene>
    <name evidence="2" type="ORF">BGZ80_009519</name>
</gene>